<keyword evidence="4" id="KW-1185">Reference proteome</keyword>
<organism evidence="3 4">
    <name type="scientific">Mycolicibacter terrae</name>
    <dbReference type="NCBI Taxonomy" id="1788"/>
    <lineage>
        <taxon>Bacteria</taxon>
        <taxon>Bacillati</taxon>
        <taxon>Actinomycetota</taxon>
        <taxon>Actinomycetes</taxon>
        <taxon>Mycobacteriales</taxon>
        <taxon>Mycobacteriaceae</taxon>
        <taxon>Mycolicibacter</taxon>
    </lineage>
</organism>
<accession>A0AAD1HSH4</accession>
<dbReference type="Proteomes" id="UP000467636">
    <property type="component" value="Chromosome"/>
</dbReference>
<keyword evidence="2" id="KW-0812">Transmembrane</keyword>
<feature type="transmembrane region" description="Helical" evidence="2">
    <location>
        <begin position="20"/>
        <end position="39"/>
    </location>
</feature>
<proteinExistence type="predicted"/>
<evidence type="ECO:0000256" key="1">
    <source>
        <dbReference type="SAM" id="MobiDB-lite"/>
    </source>
</evidence>
<feature type="region of interest" description="Disordered" evidence="1">
    <location>
        <begin position="179"/>
        <end position="205"/>
    </location>
</feature>
<keyword evidence="2" id="KW-0472">Membrane</keyword>
<evidence type="ECO:0000313" key="4">
    <source>
        <dbReference type="Proteomes" id="UP000467636"/>
    </source>
</evidence>
<evidence type="ECO:0000313" key="3">
    <source>
        <dbReference type="EMBL" id="BBX20618.1"/>
    </source>
</evidence>
<feature type="compositionally biased region" description="Low complexity" evidence="1">
    <location>
        <begin position="187"/>
        <end position="205"/>
    </location>
</feature>
<keyword evidence="2" id="KW-1133">Transmembrane helix</keyword>
<evidence type="ECO:0000256" key="2">
    <source>
        <dbReference type="SAM" id="Phobius"/>
    </source>
</evidence>
<reference evidence="3 4" key="1">
    <citation type="journal article" date="2019" name="Emerg. Microbes Infect.">
        <title>Comprehensive subspecies identification of 175 nontuberculous mycobacteria species based on 7547 genomic profiles.</title>
        <authorList>
            <person name="Matsumoto Y."/>
            <person name="Kinjo T."/>
            <person name="Motooka D."/>
            <person name="Nabeya D."/>
            <person name="Jung N."/>
            <person name="Uechi K."/>
            <person name="Horii T."/>
            <person name="Iida T."/>
            <person name="Fujita J."/>
            <person name="Nakamura S."/>
        </authorList>
    </citation>
    <scope>NUCLEOTIDE SEQUENCE [LARGE SCALE GENOMIC DNA]</scope>
    <source>
        <strain evidence="3 4">JCM 12143</strain>
    </source>
</reference>
<dbReference type="AlphaFoldDB" id="A0AAD1HSH4"/>
<gene>
    <name evidence="3" type="ORF">MTER_00290</name>
</gene>
<name>A0AAD1HSH4_9MYCO</name>
<dbReference type="EMBL" id="AP022564">
    <property type="protein sequence ID" value="BBX20618.1"/>
    <property type="molecule type" value="Genomic_DNA"/>
</dbReference>
<protein>
    <submittedName>
        <fullName evidence="3">Uncharacterized protein</fullName>
    </submittedName>
</protein>
<sequence>MFDFLTELMPSISGSDPIMVLLSPFLTIGMGLIGPLVTVNDAMQDILNQIFNPTDPLDPFAAIFTSFPRLLDAWLNGTSTIDVAGISIPAFNGILVPGQNLVIDLTASEAVDGLNIGDQTVASLLDQTGIGTLSVANMFTGLLDSLGLGDQTPVDVLDTLGLGDLEIASVLTTLSTRWGSATPPSPTSWTSWASATSRSPTSRST</sequence>